<evidence type="ECO:0000256" key="3">
    <source>
        <dbReference type="ARBA" id="ARBA00022448"/>
    </source>
</evidence>
<comment type="similarity">
    <text evidence="2">Belongs to the ABC transporter superfamily.</text>
</comment>
<organism evidence="9 10">
    <name type="scientific">Cohnella cellulosilytica</name>
    <dbReference type="NCBI Taxonomy" id="986710"/>
    <lineage>
        <taxon>Bacteria</taxon>
        <taxon>Bacillati</taxon>
        <taxon>Bacillota</taxon>
        <taxon>Bacilli</taxon>
        <taxon>Bacillales</taxon>
        <taxon>Paenibacillaceae</taxon>
        <taxon>Cohnella</taxon>
    </lineage>
</organism>
<dbReference type="GO" id="GO:0005524">
    <property type="term" value="F:ATP binding"/>
    <property type="evidence" value="ECO:0007669"/>
    <property type="project" value="UniProtKB-KW"/>
</dbReference>
<keyword evidence="7" id="KW-0472">Membrane</keyword>
<accession>A0ABW2F9N6</accession>
<evidence type="ECO:0000256" key="7">
    <source>
        <dbReference type="ARBA" id="ARBA00023136"/>
    </source>
</evidence>
<name>A0ABW2F9N6_9BACL</name>
<evidence type="ECO:0000256" key="1">
    <source>
        <dbReference type="ARBA" id="ARBA00004202"/>
    </source>
</evidence>
<keyword evidence="6 9" id="KW-0067">ATP-binding</keyword>
<dbReference type="CDD" id="cd03257">
    <property type="entry name" value="ABC_NikE_OppD_transporters"/>
    <property type="match status" value="1"/>
</dbReference>
<keyword evidence="10" id="KW-1185">Reference proteome</keyword>
<dbReference type="InterPro" id="IPR027417">
    <property type="entry name" value="P-loop_NTPase"/>
</dbReference>
<dbReference type="InterPro" id="IPR003593">
    <property type="entry name" value="AAA+_ATPase"/>
</dbReference>
<dbReference type="EMBL" id="JBHTAI010000002">
    <property type="protein sequence ID" value="MFC7147700.1"/>
    <property type="molecule type" value="Genomic_DNA"/>
</dbReference>
<comment type="subcellular location">
    <subcellularLocation>
        <location evidence="1">Cell membrane</location>
        <topology evidence="1">Peripheral membrane protein</topology>
    </subcellularLocation>
</comment>
<evidence type="ECO:0000256" key="6">
    <source>
        <dbReference type="ARBA" id="ARBA00022840"/>
    </source>
</evidence>
<dbReference type="Pfam" id="PF00005">
    <property type="entry name" value="ABC_tran"/>
    <property type="match status" value="1"/>
</dbReference>
<evidence type="ECO:0000259" key="8">
    <source>
        <dbReference type="PROSITE" id="PS50893"/>
    </source>
</evidence>
<dbReference type="InterPro" id="IPR003439">
    <property type="entry name" value="ABC_transporter-like_ATP-bd"/>
</dbReference>
<dbReference type="PANTHER" id="PTHR43297:SF2">
    <property type="entry name" value="DIPEPTIDE TRANSPORT ATP-BINDING PROTEIN DPPD"/>
    <property type="match status" value="1"/>
</dbReference>
<dbReference type="SUPFAM" id="SSF52540">
    <property type="entry name" value="P-loop containing nucleoside triphosphate hydrolases"/>
    <property type="match status" value="1"/>
</dbReference>
<evidence type="ECO:0000256" key="4">
    <source>
        <dbReference type="ARBA" id="ARBA00022475"/>
    </source>
</evidence>
<protein>
    <submittedName>
        <fullName evidence="9">ABC transporter ATP-binding protein</fullName>
    </submittedName>
</protein>
<reference evidence="10" key="1">
    <citation type="journal article" date="2019" name="Int. J. Syst. Evol. Microbiol.">
        <title>The Global Catalogue of Microorganisms (GCM) 10K type strain sequencing project: providing services to taxonomists for standard genome sequencing and annotation.</title>
        <authorList>
            <consortium name="The Broad Institute Genomics Platform"/>
            <consortium name="The Broad Institute Genome Sequencing Center for Infectious Disease"/>
            <person name="Wu L."/>
            <person name="Ma J."/>
        </authorList>
    </citation>
    <scope>NUCLEOTIDE SEQUENCE [LARGE SCALE GENOMIC DNA]</scope>
    <source>
        <strain evidence="10">KCTC 12907</strain>
    </source>
</reference>
<sequence length="276" mass="30168">MNNGKLLRIRGLSVQFATPGGAVEAVREASLDVPPGTIVALIGESGSGKSATALSVFGLLDSPGRAAAGEIWLGETDLLRLKPRELRARRGRDMAMIFQDPANSLNPVLTIGRQMVEAIRRHRRVSRREAREIAVGQLARVGMPDPERLLRRYPFQISGGMCQRVMIALALVSGARLLIADEPTTALDVTLQAQLLDELYRLRRERGLGILLITHDLGVVAEIADFVYVMKEGRIVEAADVYALFERPAHEYTRKLLDSRSLRADSPAAAASGRRG</sequence>
<dbReference type="InterPro" id="IPR017871">
    <property type="entry name" value="ABC_transporter-like_CS"/>
</dbReference>
<dbReference type="PROSITE" id="PS50893">
    <property type="entry name" value="ABC_TRANSPORTER_2"/>
    <property type="match status" value="1"/>
</dbReference>
<evidence type="ECO:0000256" key="2">
    <source>
        <dbReference type="ARBA" id="ARBA00005417"/>
    </source>
</evidence>
<dbReference type="Gene3D" id="3.40.50.300">
    <property type="entry name" value="P-loop containing nucleotide triphosphate hydrolases"/>
    <property type="match status" value="1"/>
</dbReference>
<keyword evidence="5" id="KW-0547">Nucleotide-binding</keyword>
<gene>
    <name evidence="9" type="ORF">ACFQMJ_04040</name>
</gene>
<comment type="caution">
    <text evidence="9">The sequence shown here is derived from an EMBL/GenBank/DDBJ whole genome shotgun (WGS) entry which is preliminary data.</text>
</comment>
<dbReference type="PANTHER" id="PTHR43297">
    <property type="entry name" value="OLIGOPEPTIDE TRANSPORT ATP-BINDING PROTEIN APPD"/>
    <property type="match status" value="1"/>
</dbReference>
<evidence type="ECO:0000256" key="5">
    <source>
        <dbReference type="ARBA" id="ARBA00022741"/>
    </source>
</evidence>
<evidence type="ECO:0000313" key="10">
    <source>
        <dbReference type="Proteomes" id="UP001596378"/>
    </source>
</evidence>
<proteinExistence type="inferred from homology"/>
<keyword evidence="4" id="KW-1003">Cell membrane</keyword>
<feature type="domain" description="ABC transporter" evidence="8">
    <location>
        <begin position="9"/>
        <end position="257"/>
    </location>
</feature>
<dbReference type="Proteomes" id="UP001596378">
    <property type="component" value="Unassembled WGS sequence"/>
</dbReference>
<dbReference type="SMART" id="SM00382">
    <property type="entry name" value="AAA"/>
    <property type="match status" value="1"/>
</dbReference>
<dbReference type="RefSeq" id="WP_378048208.1">
    <property type="nucleotide sequence ID" value="NZ_JBHMDN010000016.1"/>
</dbReference>
<keyword evidence="3" id="KW-0813">Transport</keyword>
<dbReference type="PROSITE" id="PS00211">
    <property type="entry name" value="ABC_TRANSPORTER_1"/>
    <property type="match status" value="1"/>
</dbReference>
<evidence type="ECO:0000313" key="9">
    <source>
        <dbReference type="EMBL" id="MFC7147700.1"/>
    </source>
</evidence>
<dbReference type="InterPro" id="IPR050388">
    <property type="entry name" value="ABC_Ni/Peptide_Import"/>
</dbReference>